<accession>A0A3R9M8R3</accession>
<gene>
    <name evidence="1" type="ORF">EI290_06345</name>
</gene>
<organism evidence="1 2">
    <name type="scientific">Hymenobacter metallilatus</name>
    <dbReference type="NCBI Taxonomy" id="2493666"/>
    <lineage>
        <taxon>Bacteria</taxon>
        <taxon>Pseudomonadati</taxon>
        <taxon>Bacteroidota</taxon>
        <taxon>Cytophagia</taxon>
        <taxon>Cytophagales</taxon>
        <taxon>Hymenobacteraceae</taxon>
        <taxon>Hymenobacter</taxon>
    </lineage>
</organism>
<proteinExistence type="predicted"/>
<dbReference type="RefSeq" id="WP_125427854.1">
    <property type="nucleotide sequence ID" value="NZ_RWIS01000003.1"/>
</dbReference>
<reference evidence="1 2" key="1">
    <citation type="submission" date="2018-12" db="EMBL/GenBank/DDBJ databases">
        <authorList>
            <person name="Feng G."/>
            <person name="Zhu H."/>
        </authorList>
    </citation>
    <scope>NUCLEOTIDE SEQUENCE [LARGE SCALE GENOMIC DNA]</scope>
    <source>
        <strain evidence="1 2">9PBR-2</strain>
    </source>
</reference>
<protein>
    <submittedName>
        <fullName evidence="1">Uncharacterized protein</fullName>
    </submittedName>
</protein>
<name>A0A3R9M8R3_9BACT</name>
<sequence length="235" mass="27151">MQTITRRFLSAALLLVAMFSTVHLLTAYWRKPNPVVARKWSAPRLLLPDSVVYGFVRELLAQSDTMESRPNHPSSADFHISRVLFENNLWPAANGRFYSQCPQENGWWLWQLCEQDPLLTPADTVFMRQQMRFCTGYGLHQRFIPGRTIIPADTVWTLKERLHDIFEAMRILRQRHHTSGFSNISAPQFSVDHQTVIVEISSTCGGGFCGGSETWLLQKRGRHWHKIRLLSSWVS</sequence>
<dbReference type="AlphaFoldDB" id="A0A3R9M8R3"/>
<evidence type="ECO:0000313" key="2">
    <source>
        <dbReference type="Proteomes" id="UP000280066"/>
    </source>
</evidence>
<comment type="caution">
    <text evidence="1">The sequence shown here is derived from an EMBL/GenBank/DDBJ whole genome shotgun (WGS) entry which is preliminary data.</text>
</comment>
<evidence type="ECO:0000313" key="1">
    <source>
        <dbReference type="EMBL" id="RSK35314.1"/>
    </source>
</evidence>
<dbReference type="EMBL" id="RWIS01000003">
    <property type="protein sequence ID" value="RSK35314.1"/>
    <property type="molecule type" value="Genomic_DNA"/>
</dbReference>
<dbReference type="OrthoDB" id="883353at2"/>
<keyword evidence="2" id="KW-1185">Reference proteome</keyword>
<dbReference type="Proteomes" id="UP000280066">
    <property type="component" value="Unassembled WGS sequence"/>
</dbReference>